<comment type="caution">
    <text evidence="2">The sequence shown here is derived from an EMBL/GenBank/DDBJ whole genome shotgun (WGS) entry which is preliminary data.</text>
</comment>
<keyword evidence="1" id="KW-0812">Transmembrane</keyword>
<sequence length="128" mass="14554">MNPKEIIKKLKEGRSKLQPIDFLRAKVTGHYWAVVGLILGGGMLVYQGVWFFSIVILATMWLQFFEWKQSKQQYAGMLEMQKKLEEMAVNKTTEVITNGMGESGVACSRCGFSSFERRLPTEGEKTLP</sequence>
<keyword evidence="1" id="KW-0472">Membrane</keyword>
<feature type="transmembrane region" description="Helical" evidence="1">
    <location>
        <begin position="31"/>
        <end position="62"/>
    </location>
</feature>
<evidence type="ECO:0000256" key="1">
    <source>
        <dbReference type="SAM" id="Phobius"/>
    </source>
</evidence>
<dbReference type="AlphaFoldDB" id="A0A0F8WBS3"/>
<name>A0A0F8WBS3_9ZZZZ</name>
<organism evidence="2">
    <name type="scientific">marine sediment metagenome</name>
    <dbReference type="NCBI Taxonomy" id="412755"/>
    <lineage>
        <taxon>unclassified sequences</taxon>
        <taxon>metagenomes</taxon>
        <taxon>ecological metagenomes</taxon>
    </lineage>
</organism>
<accession>A0A0F8WBS3</accession>
<reference evidence="2" key="1">
    <citation type="journal article" date="2015" name="Nature">
        <title>Complex archaea that bridge the gap between prokaryotes and eukaryotes.</title>
        <authorList>
            <person name="Spang A."/>
            <person name="Saw J.H."/>
            <person name="Jorgensen S.L."/>
            <person name="Zaremba-Niedzwiedzka K."/>
            <person name="Martijn J."/>
            <person name="Lind A.E."/>
            <person name="van Eijk R."/>
            <person name="Schleper C."/>
            <person name="Guy L."/>
            <person name="Ettema T.J."/>
        </authorList>
    </citation>
    <scope>NUCLEOTIDE SEQUENCE</scope>
</reference>
<evidence type="ECO:0000313" key="2">
    <source>
        <dbReference type="EMBL" id="KKK54038.1"/>
    </source>
</evidence>
<dbReference type="EMBL" id="LAZR01066204">
    <property type="protein sequence ID" value="KKK54038.1"/>
    <property type="molecule type" value="Genomic_DNA"/>
</dbReference>
<protein>
    <submittedName>
        <fullName evidence="2">Uncharacterized protein</fullName>
    </submittedName>
</protein>
<proteinExistence type="predicted"/>
<feature type="non-terminal residue" evidence="2">
    <location>
        <position position="128"/>
    </location>
</feature>
<gene>
    <name evidence="2" type="ORF">LCGC14_3088740</name>
</gene>
<keyword evidence="1" id="KW-1133">Transmembrane helix</keyword>